<dbReference type="STRING" id="4537.A0A0E0KH00"/>
<protein>
    <submittedName>
        <fullName evidence="1">Uncharacterized protein</fullName>
    </submittedName>
</protein>
<keyword evidence="2" id="KW-1185">Reference proteome</keyword>
<organism evidence="1">
    <name type="scientific">Oryza punctata</name>
    <name type="common">Red rice</name>
    <dbReference type="NCBI Taxonomy" id="4537"/>
    <lineage>
        <taxon>Eukaryota</taxon>
        <taxon>Viridiplantae</taxon>
        <taxon>Streptophyta</taxon>
        <taxon>Embryophyta</taxon>
        <taxon>Tracheophyta</taxon>
        <taxon>Spermatophyta</taxon>
        <taxon>Magnoliopsida</taxon>
        <taxon>Liliopsida</taxon>
        <taxon>Poales</taxon>
        <taxon>Poaceae</taxon>
        <taxon>BOP clade</taxon>
        <taxon>Oryzoideae</taxon>
        <taxon>Oryzeae</taxon>
        <taxon>Oryzinae</taxon>
        <taxon>Oryza</taxon>
    </lineage>
</organism>
<reference evidence="1" key="1">
    <citation type="submission" date="2015-04" db="UniProtKB">
        <authorList>
            <consortium name="EnsemblPlants"/>
        </authorList>
    </citation>
    <scope>IDENTIFICATION</scope>
</reference>
<dbReference type="Proteomes" id="UP000026962">
    <property type="component" value="Chromosome 3"/>
</dbReference>
<sequence length="175" mass="18277">MEVSARLRAPPASAAMRGGRGSLPLGFASARPASRAVSAKIRAGATSDLQRNKSNLESLFCYDKSVPEEDIGTPAGLDLEKKNVGKNPPCISCETKGAVLCATCAGSGLYIDSILESQGIIVKAVEALGILCAQSVEAVDTHAQTEQTPGRNTFSFRVALQVYAFVSCSLLQSQA</sequence>
<dbReference type="eggNOG" id="ENOG502S1IX">
    <property type="taxonomic scope" value="Eukaryota"/>
</dbReference>
<proteinExistence type="predicted"/>
<dbReference type="HOGENOM" id="CLU_109667_2_0_1"/>
<dbReference type="Gramene" id="OPUNC03G25620.1">
    <property type="protein sequence ID" value="OPUNC03G25620.1"/>
    <property type="gene ID" value="OPUNC03G25620"/>
</dbReference>
<dbReference type="AlphaFoldDB" id="A0A0E0KH00"/>
<dbReference type="EnsemblPlants" id="OPUNC03G25620.1">
    <property type="protein sequence ID" value="OPUNC03G25620.1"/>
    <property type="gene ID" value="OPUNC03G25620"/>
</dbReference>
<reference evidence="1" key="2">
    <citation type="submission" date="2018-05" db="EMBL/GenBank/DDBJ databases">
        <title>OpunRS2 (Oryza punctata Reference Sequence Version 2).</title>
        <authorList>
            <person name="Zhang J."/>
            <person name="Kudrna D."/>
            <person name="Lee S."/>
            <person name="Talag J."/>
            <person name="Welchert J."/>
            <person name="Wing R.A."/>
        </authorList>
    </citation>
    <scope>NUCLEOTIDE SEQUENCE [LARGE SCALE GENOMIC DNA]</scope>
</reference>
<name>A0A0E0KH00_ORYPU</name>
<evidence type="ECO:0000313" key="1">
    <source>
        <dbReference type="EnsemblPlants" id="OPUNC03G25620.1"/>
    </source>
</evidence>
<evidence type="ECO:0000313" key="2">
    <source>
        <dbReference type="Proteomes" id="UP000026962"/>
    </source>
</evidence>
<dbReference type="OMA" id="VYAFVSC"/>
<accession>A0A0E0KH00</accession>